<organism evidence="1">
    <name type="scientific">marine sediment metagenome</name>
    <dbReference type="NCBI Taxonomy" id="412755"/>
    <lineage>
        <taxon>unclassified sequences</taxon>
        <taxon>metagenomes</taxon>
        <taxon>ecological metagenomes</taxon>
    </lineage>
</organism>
<dbReference type="Gene3D" id="3.90.550.10">
    <property type="entry name" value="Spore Coat Polysaccharide Biosynthesis Protein SpsA, Chain A"/>
    <property type="match status" value="1"/>
</dbReference>
<sequence length="137" mass="16800">QNGRELLKFLEFDEIKKHQIIDNCFTHSTICIKRNIFRKYGLYDESYLYGQDYEIWCRLIYRDNLKAKNLSEKLVFMNIPIEKLINKNKTKFIKQCKNRIKTKLKYVKYSKNKLQCMISIYKNLIQLFFVYIFNKNN</sequence>
<reference evidence="1" key="1">
    <citation type="journal article" date="2014" name="Front. Microbiol.">
        <title>High frequency of phylogenetically diverse reductive dehalogenase-homologous genes in deep subseafloor sedimentary metagenomes.</title>
        <authorList>
            <person name="Kawai M."/>
            <person name="Futagami T."/>
            <person name="Toyoda A."/>
            <person name="Takaki Y."/>
            <person name="Nishi S."/>
            <person name="Hori S."/>
            <person name="Arai W."/>
            <person name="Tsubouchi T."/>
            <person name="Morono Y."/>
            <person name="Uchiyama I."/>
            <person name="Ito T."/>
            <person name="Fujiyama A."/>
            <person name="Inagaki F."/>
            <person name="Takami H."/>
        </authorList>
    </citation>
    <scope>NUCLEOTIDE SEQUENCE</scope>
    <source>
        <strain evidence="1">Expedition CK06-06</strain>
    </source>
</reference>
<name>X0V9R4_9ZZZZ</name>
<proteinExistence type="predicted"/>
<dbReference type="EMBL" id="BARS01037690">
    <property type="protein sequence ID" value="GAG14884.1"/>
    <property type="molecule type" value="Genomic_DNA"/>
</dbReference>
<evidence type="ECO:0000313" key="1">
    <source>
        <dbReference type="EMBL" id="GAG14884.1"/>
    </source>
</evidence>
<dbReference type="AlphaFoldDB" id="X0V9R4"/>
<feature type="non-terminal residue" evidence="1">
    <location>
        <position position="1"/>
    </location>
</feature>
<dbReference type="InterPro" id="IPR029044">
    <property type="entry name" value="Nucleotide-diphossugar_trans"/>
</dbReference>
<comment type="caution">
    <text evidence="1">The sequence shown here is derived from an EMBL/GenBank/DDBJ whole genome shotgun (WGS) entry which is preliminary data.</text>
</comment>
<protein>
    <submittedName>
        <fullName evidence="1">Uncharacterized protein</fullName>
    </submittedName>
</protein>
<dbReference type="SUPFAM" id="SSF53448">
    <property type="entry name" value="Nucleotide-diphospho-sugar transferases"/>
    <property type="match status" value="1"/>
</dbReference>
<gene>
    <name evidence="1" type="ORF">S01H1_57758</name>
</gene>
<accession>X0V9R4</accession>